<dbReference type="PANTHER" id="PTHR21716:SF4">
    <property type="entry name" value="TRANSMEMBRANE PROTEIN 245"/>
    <property type="match status" value="1"/>
</dbReference>
<keyword evidence="4 6" id="KW-1133">Transmembrane helix</keyword>
<gene>
    <name evidence="7" type="ORF">GQS65_17885</name>
</gene>
<keyword evidence="8" id="KW-1185">Reference proteome</keyword>
<feature type="transmembrane region" description="Helical" evidence="6">
    <location>
        <begin position="143"/>
        <end position="165"/>
    </location>
</feature>
<dbReference type="AlphaFoldDB" id="A0A6B0GNS2"/>
<dbReference type="PANTHER" id="PTHR21716">
    <property type="entry name" value="TRANSMEMBRANE PROTEIN"/>
    <property type="match status" value="1"/>
</dbReference>
<evidence type="ECO:0000256" key="6">
    <source>
        <dbReference type="SAM" id="Phobius"/>
    </source>
</evidence>
<feature type="transmembrane region" description="Helical" evidence="6">
    <location>
        <begin position="255"/>
        <end position="277"/>
    </location>
</feature>
<comment type="caution">
    <text evidence="7">The sequence shown here is derived from an EMBL/GenBank/DDBJ whole genome shotgun (WGS) entry which is preliminary data.</text>
</comment>
<dbReference type="GO" id="GO:0016020">
    <property type="term" value="C:membrane"/>
    <property type="evidence" value="ECO:0007669"/>
    <property type="project" value="UniProtKB-SubCell"/>
</dbReference>
<feature type="transmembrane region" description="Helical" evidence="6">
    <location>
        <begin position="61"/>
        <end position="87"/>
    </location>
</feature>
<organism evidence="7 8">
    <name type="scientific">Halomarina oriensis</name>
    <dbReference type="NCBI Taxonomy" id="671145"/>
    <lineage>
        <taxon>Archaea</taxon>
        <taxon>Methanobacteriati</taxon>
        <taxon>Methanobacteriota</taxon>
        <taxon>Stenosarchaea group</taxon>
        <taxon>Halobacteria</taxon>
        <taxon>Halobacteriales</taxon>
        <taxon>Natronomonadaceae</taxon>
        <taxon>Halomarina</taxon>
    </lineage>
</organism>
<dbReference type="RefSeq" id="WP_158205991.1">
    <property type="nucleotide sequence ID" value="NZ_WSZK01000034.1"/>
</dbReference>
<feature type="transmembrane region" description="Helical" evidence="6">
    <location>
        <begin position="297"/>
        <end position="325"/>
    </location>
</feature>
<feature type="transmembrane region" description="Helical" evidence="6">
    <location>
        <begin position="12"/>
        <end position="30"/>
    </location>
</feature>
<evidence type="ECO:0000256" key="4">
    <source>
        <dbReference type="ARBA" id="ARBA00022989"/>
    </source>
</evidence>
<evidence type="ECO:0000313" key="7">
    <source>
        <dbReference type="EMBL" id="MWG36330.1"/>
    </source>
</evidence>
<comment type="similarity">
    <text evidence="2">Belongs to the autoinducer-2 exporter (AI-2E) (TC 2.A.86) family.</text>
</comment>
<comment type="subcellular location">
    <subcellularLocation>
        <location evidence="1">Membrane</location>
        <topology evidence="1">Multi-pass membrane protein</topology>
    </subcellularLocation>
</comment>
<reference evidence="7 8" key="1">
    <citation type="submission" date="2019-12" db="EMBL/GenBank/DDBJ databases">
        <title>Halocatena pleomorpha gen. nov. sp. nov., an extremely halophilic archaeon of family Halobacteriaceae isolated from saltpan soil.</title>
        <authorList>
            <person name="Pal Y."/>
            <person name="Verma A."/>
            <person name="Krishnamurthi S."/>
            <person name="Kumar P."/>
        </authorList>
    </citation>
    <scope>NUCLEOTIDE SEQUENCE [LARGE SCALE GENOMIC DNA]</scope>
    <source>
        <strain evidence="7 8">JCM 16495</strain>
    </source>
</reference>
<evidence type="ECO:0000256" key="1">
    <source>
        <dbReference type="ARBA" id="ARBA00004141"/>
    </source>
</evidence>
<dbReference type="Proteomes" id="UP000451471">
    <property type="component" value="Unassembled WGS sequence"/>
</dbReference>
<feature type="transmembrane region" description="Helical" evidence="6">
    <location>
        <begin position="36"/>
        <end position="54"/>
    </location>
</feature>
<dbReference type="EMBL" id="WSZK01000034">
    <property type="protein sequence ID" value="MWG36330.1"/>
    <property type="molecule type" value="Genomic_DNA"/>
</dbReference>
<dbReference type="InterPro" id="IPR002549">
    <property type="entry name" value="AI-2E-like"/>
</dbReference>
<keyword evidence="5 6" id="KW-0472">Membrane</keyword>
<accession>A0A6B0GNS2</accession>
<dbReference type="OrthoDB" id="137390at2157"/>
<evidence type="ECO:0000313" key="8">
    <source>
        <dbReference type="Proteomes" id="UP000451471"/>
    </source>
</evidence>
<sequence>MSRRVRFTQSTVFLWALLLVFGGVTALLFLPFSQYVLLAGLLGYVLFPFSRRLAALVGRTLGAGITVVLALVSVVAPFAFVFVVALAQAQSLVSGLTRSSVVDTSDAVLDRLGVEMGTMELVDLLTEAVQTGSQGLLGNVYTLVGQTTHLLIGTVVFLFVFYYLLRDGDRLVAWVRDVTPLSRAETDDLIERFDRLLWASLVGTVVVAAVQAVLTGIAFNLLGFTNAVFWTLVTFLLSLLPVIGASVVWIPASAYLLFVGRIADAVVLLVVGTFVISGSDNVIRPFVVHRGAQLNTGLVVVGIFGGLALFGFLGLFVGPVVVGLAKHLVEVLADRHGVNGDEA</sequence>
<evidence type="ECO:0000256" key="3">
    <source>
        <dbReference type="ARBA" id="ARBA00022692"/>
    </source>
</evidence>
<name>A0A6B0GNS2_9EURY</name>
<evidence type="ECO:0000256" key="2">
    <source>
        <dbReference type="ARBA" id="ARBA00009773"/>
    </source>
</evidence>
<evidence type="ECO:0000256" key="5">
    <source>
        <dbReference type="ARBA" id="ARBA00023136"/>
    </source>
</evidence>
<dbReference type="Pfam" id="PF01594">
    <property type="entry name" value="AI-2E_transport"/>
    <property type="match status" value="1"/>
</dbReference>
<feature type="transmembrane region" description="Helical" evidence="6">
    <location>
        <begin position="227"/>
        <end position="248"/>
    </location>
</feature>
<feature type="transmembrane region" description="Helical" evidence="6">
    <location>
        <begin position="196"/>
        <end position="221"/>
    </location>
</feature>
<proteinExistence type="inferred from homology"/>
<keyword evidence="3 6" id="KW-0812">Transmembrane</keyword>
<protein>
    <submittedName>
        <fullName evidence="7">AI-2E family transporter</fullName>
    </submittedName>
</protein>